<name>A0A5N6KQR4_9ROSI</name>
<proteinExistence type="predicted"/>
<protein>
    <submittedName>
        <fullName evidence="2">Uncharacterized protein</fullName>
    </submittedName>
</protein>
<evidence type="ECO:0000313" key="2">
    <source>
        <dbReference type="EMBL" id="KAB8338992.1"/>
    </source>
</evidence>
<feature type="region of interest" description="Disordered" evidence="1">
    <location>
        <begin position="1"/>
        <end position="86"/>
    </location>
</feature>
<feature type="region of interest" description="Disordered" evidence="1">
    <location>
        <begin position="116"/>
        <end position="138"/>
    </location>
</feature>
<evidence type="ECO:0000313" key="3">
    <source>
        <dbReference type="Proteomes" id="UP000327013"/>
    </source>
</evidence>
<dbReference type="AlphaFoldDB" id="A0A5N6KQR4"/>
<dbReference type="Proteomes" id="UP000327013">
    <property type="component" value="Unassembled WGS sequence"/>
</dbReference>
<feature type="compositionally biased region" description="Polar residues" evidence="1">
    <location>
        <begin position="117"/>
        <end position="135"/>
    </location>
</feature>
<accession>A0A5N6KQR4</accession>
<sequence length="324" mass="34376">MLEPTPAGPSVIRITGEEKPKNPKTAAAAPQQETKKQRQNRKKAEEKKLQREQDEQERQALLEKQRRTARESRGEPARNGVSVAPAPANGAWAAHSVANGGSAPAAASTVPLLDTFEPNTASSPSATNVQTSSSAPVAVGSTIAQDIPSEEVQMEMLNELNGWAEVPSKAKKGGESAEVEDAILPKEQTRKHFCAGPRINSRISGATSRKLIAAKTAEAHYCYSRTDHLAIALRLWPLLHPALACPFESTTARASVSAPATLTMAQMRGPIAGTAGYHLGNQGPYGGAPSRTDASSDPSPLEAIRAQTSKIEDMLDTLSEPIKP</sequence>
<evidence type="ECO:0000256" key="1">
    <source>
        <dbReference type="SAM" id="MobiDB-lite"/>
    </source>
</evidence>
<dbReference type="EMBL" id="VIBQ01000010">
    <property type="protein sequence ID" value="KAB8338992.1"/>
    <property type="molecule type" value="Genomic_DNA"/>
</dbReference>
<keyword evidence="3" id="KW-1185">Reference proteome</keyword>
<comment type="caution">
    <text evidence="2">The sequence shown here is derived from an EMBL/GenBank/DDBJ whole genome shotgun (WGS) entry which is preliminary data.</text>
</comment>
<gene>
    <name evidence="2" type="ORF">FH972_021931</name>
</gene>
<feature type="compositionally biased region" description="Basic and acidic residues" evidence="1">
    <location>
        <begin position="42"/>
        <end position="76"/>
    </location>
</feature>
<organism evidence="2 3">
    <name type="scientific">Carpinus fangiana</name>
    <dbReference type="NCBI Taxonomy" id="176857"/>
    <lineage>
        <taxon>Eukaryota</taxon>
        <taxon>Viridiplantae</taxon>
        <taxon>Streptophyta</taxon>
        <taxon>Embryophyta</taxon>
        <taxon>Tracheophyta</taxon>
        <taxon>Spermatophyta</taxon>
        <taxon>Magnoliopsida</taxon>
        <taxon>eudicotyledons</taxon>
        <taxon>Gunneridae</taxon>
        <taxon>Pentapetalae</taxon>
        <taxon>rosids</taxon>
        <taxon>fabids</taxon>
        <taxon>Fagales</taxon>
        <taxon>Betulaceae</taxon>
        <taxon>Carpinus</taxon>
    </lineage>
</organism>
<dbReference type="OrthoDB" id="7859621at2759"/>
<feature type="region of interest" description="Disordered" evidence="1">
    <location>
        <begin position="278"/>
        <end position="324"/>
    </location>
</feature>
<reference evidence="2 3" key="1">
    <citation type="submission" date="2019-06" db="EMBL/GenBank/DDBJ databases">
        <title>A chromosomal-level reference genome of Carpinus fangiana (Coryloideae, Betulaceae).</title>
        <authorList>
            <person name="Yang X."/>
            <person name="Wang Z."/>
            <person name="Zhang L."/>
            <person name="Hao G."/>
            <person name="Liu J."/>
            <person name="Yang Y."/>
        </authorList>
    </citation>
    <scope>NUCLEOTIDE SEQUENCE [LARGE SCALE GENOMIC DNA]</scope>
    <source>
        <strain evidence="2">Cfa_2016G</strain>
        <tissue evidence="2">Leaf</tissue>
    </source>
</reference>